<proteinExistence type="predicted"/>
<dbReference type="Proteomes" id="UP001732700">
    <property type="component" value="Chromosome 3A"/>
</dbReference>
<keyword evidence="2" id="KW-1185">Reference proteome</keyword>
<organism evidence="1 2">
    <name type="scientific">Avena sativa</name>
    <name type="common">Oat</name>
    <dbReference type="NCBI Taxonomy" id="4498"/>
    <lineage>
        <taxon>Eukaryota</taxon>
        <taxon>Viridiplantae</taxon>
        <taxon>Streptophyta</taxon>
        <taxon>Embryophyta</taxon>
        <taxon>Tracheophyta</taxon>
        <taxon>Spermatophyta</taxon>
        <taxon>Magnoliopsida</taxon>
        <taxon>Liliopsida</taxon>
        <taxon>Poales</taxon>
        <taxon>Poaceae</taxon>
        <taxon>BOP clade</taxon>
        <taxon>Pooideae</taxon>
        <taxon>Poodae</taxon>
        <taxon>Poeae</taxon>
        <taxon>Poeae Chloroplast Group 1 (Aveneae type)</taxon>
        <taxon>Aveninae</taxon>
        <taxon>Avena</taxon>
    </lineage>
</organism>
<evidence type="ECO:0000313" key="1">
    <source>
        <dbReference type="EnsemblPlants" id="AVESA.00010b.r2.3AG0448340.1.CDS.1"/>
    </source>
</evidence>
<reference evidence="1" key="2">
    <citation type="submission" date="2025-09" db="UniProtKB">
        <authorList>
            <consortium name="EnsemblPlants"/>
        </authorList>
    </citation>
    <scope>IDENTIFICATION</scope>
</reference>
<name>A0ACD5VJH4_AVESA</name>
<accession>A0ACD5VJH4</accession>
<dbReference type="EnsemblPlants" id="AVESA.00010b.r2.3AG0448340.1">
    <property type="protein sequence ID" value="AVESA.00010b.r2.3AG0448340.1.CDS.1"/>
    <property type="gene ID" value="AVESA.00010b.r2.3AG0448340"/>
</dbReference>
<evidence type="ECO:0000313" key="2">
    <source>
        <dbReference type="Proteomes" id="UP001732700"/>
    </source>
</evidence>
<reference evidence="1" key="1">
    <citation type="submission" date="2021-05" db="EMBL/GenBank/DDBJ databases">
        <authorList>
            <person name="Scholz U."/>
            <person name="Mascher M."/>
            <person name="Fiebig A."/>
        </authorList>
    </citation>
    <scope>NUCLEOTIDE SEQUENCE [LARGE SCALE GENOMIC DNA]</scope>
</reference>
<sequence length="127" mass="13330">MGMGAATDPPRSINLSACVPSSPSWPPAGRQRGTAAVVVRRLQLAARDAIPGVGWCGHRAWRKLLRRLAQETRCVCSSSPTGAASRSRPITFGYDADSYAKNFDDGRRPAPYGAVVVASAGDKSAGC</sequence>
<protein>
    <submittedName>
        <fullName evidence="1">Uncharacterized protein</fullName>
    </submittedName>
</protein>